<protein>
    <submittedName>
        <fullName evidence="3">Helix-turn-helix domain-containing protein</fullName>
    </submittedName>
</protein>
<dbReference type="PANTHER" id="PTHR46797">
    <property type="entry name" value="HTH-TYPE TRANSCRIPTIONAL REGULATOR"/>
    <property type="match status" value="1"/>
</dbReference>
<gene>
    <name evidence="3" type="ORF">MUO15_10310</name>
</gene>
<dbReference type="InterPro" id="IPR001387">
    <property type="entry name" value="Cro/C1-type_HTH"/>
</dbReference>
<accession>A0ABY4HFU5</accession>
<keyword evidence="4" id="KW-1185">Reference proteome</keyword>
<organism evidence="3 4">
    <name type="scientific">Halobacillus amylolyticus</name>
    <dbReference type="NCBI Taxonomy" id="2932259"/>
    <lineage>
        <taxon>Bacteria</taxon>
        <taxon>Bacillati</taxon>
        <taxon>Bacillota</taxon>
        <taxon>Bacilli</taxon>
        <taxon>Bacillales</taxon>
        <taxon>Bacillaceae</taxon>
        <taxon>Halobacillus</taxon>
    </lineage>
</organism>
<dbReference type="Pfam" id="PF01381">
    <property type="entry name" value="HTH_3"/>
    <property type="match status" value="1"/>
</dbReference>
<dbReference type="SMART" id="SM00530">
    <property type="entry name" value="HTH_XRE"/>
    <property type="match status" value="1"/>
</dbReference>
<dbReference type="InterPro" id="IPR050807">
    <property type="entry name" value="TransReg_Diox_bact_type"/>
</dbReference>
<reference evidence="3" key="1">
    <citation type="submission" date="2022-04" db="EMBL/GenBank/DDBJ databases">
        <title>Halobacillus sp. isolated from saltern.</title>
        <authorList>
            <person name="Won M."/>
            <person name="Lee C.-M."/>
            <person name="Woen H.-Y."/>
            <person name="Kwon S.-W."/>
        </authorList>
    </citation>
    <scope>NUCLEOTIDE SEQUENCE</scope>
    <source>
        <strain evidence="3">SSHM10-5</strain>
    </source>
</reference>
<sequence length="114" mass="13268">MIGNNIHNIRKSKGLSLSGLAKKANISKSYLSNIERNVNKNPSIQMINKIASVLDVEINALLKQEPSLEPSQRLEYEWIQFVNELKESGVQKDQLQEYKGLIEFIKWRNHYRKE</sequence>
<proteinExistence type="predicted"/>
<evidence type="ECO:0000313" key="3">
    <source>
        <dbReference type="EMBL" id="UOR13795.1"/>
    </source>
</evidence>
<dbReference type="CDD" id="cd00093">
    <property type="entry name" value="HTH_XRE"/>
    <property type="match status" value="1"/>
</dbReference>
<evidence type="ECO:0000256" key="1">
    <source>
        <dbReference type="ARBA" id="ARBA00023125"/>
    </source>
</evidence>
<dbReference type="Proteomes" id="UP000830326">
    <property type="component" value="Chromosome"/>
</dbReference>
<evidence type="ECO:0000259" key="2">
    <source>
        <dbReference type="PROSITE" id="PS50943"/>
    </source>
</evidence>
<dbReference type="Gene3D" id="1.10.260.40">
    <property type="entry name" value="lambda repressor-like DNA-binding domains"/>
    <property type="match status" value="1"/>
</dbReference>
<feature type="domain" description="HTH cro/C1-type" evidence="2">
    <location>
        <begin position="6"/>
        <end position="61"/>
    </location>
</feature>
<dbReference type="InterPro" id="IPR010982">
    <property type="entry name" value="Lambda_DNA-bd_dom_sf"/>
</dbReference>
<dbReference type="EMBL" id="CP095075">
    <property type="protein sequence ID" value="UOR13795.1"/>
    <property type="molecule type" value="Genomic_DNA"/>
</dbReference>
<dbReference type="PROSITE" id="PS50943">
    <property type="entry name" value="HTH_CROC1"/>
    <property type="match status" value="1"/>
</dbReference>
<dbReference type="SUPFAM" id="SSF47413">
    <property type="entry name" value="lambda repressor-like DNA-binding domains"/>
    <property type="match status" value="1"/>
</dbReference>
<keyword evidence="1" id="KW-0238">DNA-binding</keyword>
<dbReference type="PANTHER" id="PTHR46797:SF13">
    <property type="entry name" value="HTH-TYPE TRANSCRIPTIONAL REGULATOR SINR"/>
    <property type="match status" value="1"/>
</dbReference>
<dbReference type="RefSeq" id="WP_245035644.1">
    <property type="nucleotide sequence ID" value="NZ_CP095075.1"/>
</dbReference>
<name>A0ABY4HFU5_9BACI</name>
<evidence type="ECO:0000313" key="4">
    <source>
        <dbReference type="Proteomes" id="UP000830326"/>
    </source>
</evidence>